<dbReference type="EMBL" id="BQNB010011816">
    <property type="protein sequence ID" value="GJS95532.1"/>
    <property type="molecule type" value="Genomic_DNA"/>
</dbReference>
<name>A0ABQ5A349_9ASTR</name>
<proteinExistence type="predicted"/>
<sequence>MKEHVTNFDETITFHTKITGNRIGYWGVEHLKRAFEKDVKPFAQTLKEYFHMFENGLYKELKDMKAVFNQMETEVAKCSIDKNNFKIEKKQLSFDNDHLLEHIICQDVINLVMHADVHNVLSTNNNYLEHDNSASEIPSHNQDAPEFKEFFIINELQAQLKAKNVSIEKLKEHIANIKGKNVVDRVQNVHNSNVVTSKVYKLDLPPLSPCIKNNMDAHVDYLKNT</sequence>
<accession>A0ABQ5A349</accession>
<reference evidence="1" key="2">
    <citation type="submission" date="2022-01" db="EMBL/GenBank/DDBJ databases">
        <authorList>
            <person name="Yamashiro T."/>
            <person name="Shiraishi A."/>
            <person name="Satake H."/>
            <person name="Nakayama K."/>
        </authorList>
    </citation>
    <scope>NUCLEOTIDE SEQUENCE</scope>
</reference>
<comment type="caution">
    <text evidence="1">The sequence shown here is derived from an EMBL/GenBank/DDBJ whole genome shotgun (WGS) entry which is preliminary data.</text>
</comment>
<evidence type="ECO:0000313" key="2">
    <source>
        <dbReference type="Proteomes" id="UP001151760"/>
    </source>
</evidence>
<dbReference type="Proteomes" id="UP001151760">
    <property type="component" value="Unassembled WGS sequence"/>
</dbReference>
<protein>
    <submittedName>
        <fullName evidence="1">Uncharacterized protein</fullName>
    </submittedName>
</protein>
<keyword evidence="2" id="KW-1185">Reference proteome</keyword>
<organism evidence="1 2">
    <name type="scientific">Tanacetum coccineum</name>
    <dbReference type="NCBI Taxonomy" id="301880"/>
    <lineage>
        <taxon>Eukaryota</taxon>
        <taxon>Viridiplantae</taxon>
        <taxon>Streptophyta</taxon>
        <taxon>Embryophyta</taxon>
        <taxon>Tracheophyta</taxon>
        <taxon>Spermatophyta</taxon>
        <taxon>Magnoliopsida</taxon>
        <taxon>eudicotyledons</taxon>
        <taxon>Gunneridae</taxon>
        <taxon>Pentapetalae</taxon>
        <taxon>asterids</taxon>
        <taxon>campanulids</taxon>
        <taxon>Asterales</taxon>
        <taxon>Asteraceae</taxon>
        <taxon>Asteroideae</taxon>
        <taxon>Anthemideae</taxon>
        <taxon>Anthemidinae</taxon>
        <taxon>Tanacetum</taxon>
    </lineage>
</organism>
<evidence type="ECO:0000313" key="1">
    <source>
        <dbReference type="EMBL" id="GJS95532.1"/>
    </source>
</evidence>
<reference evidence="1" key="1">
    <citation type="journal article" date="2022" name="Int. J. Mol. Sci.">
        <title>Draft Genome of Tanacetum Coccineum: Genomic Comparison of Closely Related Tanacetum-Family Plants.</title>
        <authorList>
            <person name="Yamashiro T."/>
            <person name="Shiraishi A."/>
            <person name="Nakayama K."/>
            <person name="Satake H."/>
        </authorList>
    </citation>
    <scope>NUCLEOTIDE SEQUENCE</scope>
</reference>
<gene>
    <name evidence="1" type="ORF">Tco_0802500</name>
</gene>